<dbReference type="AlphaFoldDB" id="A0A6G0ZSG1"/>
<dbReference type="EMBL" id="VUJU01000019">
    <property type="protein sequence ID" value="KAF0773941.1"/>
    <property type="molecule type" value="Genomic_DNA"/>
</dbReference>
<keyword evidence="2" id="KW-1185">Reference proteome</keyword>
<evidence type="ECO:0000313" key="1">
    <source>
        <dbReference type="EMBL" id="KAF0773941.1"/>
    </source>
</evidence>
<proteinExistence type="predicted"/>
<evidence type="ECO:0000313" key="2">
    <source>
        <dbReference type="Proteomes" id="UP000478052"/>
    </source>
</evidence>
<organism evidence="1 2">
    <name type="scientific">Aphis craccivora</name>
    <name type="common">Cowpea aphid</name>
    <dbReference type="NCBI Taxonomy" id="307492"/>
    <lineage>
        <taxon>Eukaryota</taxon>
        <taxon>Metazoa</taxon>
        <taxon>Ecdysozoa</taxon>
        <taxon>Arthropoda</taxon>
        <taxon>Hexapoda</taxon>
        <taxon>Insecta</taxon>
        <taxon>Pterygota</taxon>
        <taxon>Neoptera</taxon>
        <taxon>Paraneoptera</taxon>
        <taxon>Hemiptera</taxon>
        <taxon>Sternorrhyncha</taxon>
        <taxon>Aphidomorpha</taxon>
        <taxon>Aphidoidea</taxon>
        <taxon>Aphididae</taxon>
        <taxon>Aphidini</taxon>
        <taxon>Aphis</taxon>
        <taxon>Aphis</taxon>
    </lineage>
</organism>
<dbReference type="OrthoDB" id="10052789at2759"/>
<sequence length="64" mass="7563">MLIYNNMVFNIIKSIINIISWTLTQGTHTQNVERMWSSAKWGNKKRRGTDRNFLDLYLQNLCGD</sequence>
<dbReference type="Proteomes" id="UP000478052">
    <property type="component" value="Unassembled WGS sequence"/>
</dbReference>
<reference evidence="1 2" key="1">
    <citation type="submission" date="2019-08" db="EMBL/GenBank/DDBJ databases">
        <title>Whole genome of Aphis craccivora.</title>
        <authorList>
            <person name="Voronova N.V."/>
            <person name="Shulinski R.S."/>
            <person name="Bandarenka Y.V."/>
            <person name="Zhorov D.G."/>
            <person name="Warner D."/>
        </authorList>
    </citation>
    <scope>NUCLEOTIDE SEQUENCE [LARGE SCALE GENOMIC DNA]</scope>
    <source>
        <strain evidence="1">180601</strain>
        <tissue evidence="1">Whole Body</tissue>
    </source>
</reference>
<protein>
    <submittedName>
        <fullName evidence="1">DDE Tnp IS1595 domain-containing protein</fullName>
    </submittedName>
</protein>
<name>A0A6G0ZSG1_APHCR</name>
<gene>
    <name evidence="1" type="ORF">FWK35_00000475</name>
</gene>
<accession>A0A6G0ZSG1</accession>
<comment type="caution">
    <text evidence="1">The sequence shown here is derived from an EMBL/GenBank/DDBJ whole genome shotgun (WGS) entry which is preliminary data.</text>
</comment>